<evidence type="ECO:0000256" key="2">
    <source>
        <dbReference type="ARBA" id="ARBA00022448"/>
    </source>
</evidence>
<dbReference type="PANTHER" id="PTHR43791">
    <property type="entry name" value="PERMEASE-RELATED"/>
    <property type="match status" value="1"/>
</dbReference>
<organism evidence="9 10">
    <name type="scientific">Hyphopichia burtonii NRRL Y-1933</name>
    <dbReference type="NCBI Taxonomy" id="984485"/>
    <lineage>
        <taxon>Eukaryota</taxon>
        <taxon>Fungi</taxon>
        <taxon>Dikarya</taxon>
        <taxon>Ascomycota</taxon>
        <taxon>Saccharomycotina</taxon>
        <taxon>Pichiomycetes</taxon>
        <taxon>Debaryomycetaceae</taxon>
        <taxon>Hyphopichia</taxon>
    </lineage>
</organism>
<evidence type="ECO:0000256" key="1">
    <source>
        <dbReference type="ARBA" id="ARBA00004141"/>
    </source>
</evidence>
<dbReference type="PANTHER" id="PTHR43791:SF18">
    <property type="entry name" value="NICOTINIC ACID TRANSPORTER TNA1, PUTATIVE (AFU_ORTHOLOGUE AFUA_3G03820)-RELATED"/>
    <property type="match status" value="1"/>
</dbReference>
<reference evidence="10" key="1">
    <citation type="submission" date="2016-05" db="EMBL/GenBank/DDBJ databases">
        <title>Comparative genomics of biotechnologically important yeasts.</title>
        <authorList>
            <consortium name="DOE Joint Genome Institute"/>
            <person name="Riley R."/>
            <person name="Haridas S."/>
            <person name="Wolfe K.H."/>
            <person name="Lopes M.R."/>
            <person name="Hittinger C.T."/>
            <person name="Goker M."/>
            <person name="Salamov A."/>
            <person name="Wisecaver J."/>
            <person name="Long T.M."/>
            <person name="Aerts A.L."/>
            <person name="Barry K."/>
            <person name="Choi C."/>
            <person name="Clum A."/>
            <person name="Coughlan A.Y."/>
            <person name="Deshpande S."/>
            <person name="Douglass A.P."/>
            <person name="Hanson S.J."/>
            <person name="Klenk H.-P."/>
            <person name="Labutti K."/>
            <person name="Lapidus A."/>
            <person name="Lindquist E."/>
            <person name="Lipzen A."/>
            <person name="Meier-Kolthoff J.P."/>
            <person name="Ohm R.A."/>
            <person name="Otillar R.P."/>
            <person name="Pangilinan J."/>
            <person name="Peng Y."/>
            <person name="Rokas A."/>
            <person name="Rosa C.A."/>
            <person name="Scheuner C."/>
            <person name="Sibirny A.A."/>
            <person name="Slot J.C."/>
            <person name="Stielow J.B."/>
            <person name="Sun H."/>
            <person name="Kurtzman C.P."/>
            <person name="Blackwell M."/>
            <person name="Grigoriev I.V."/>
            <person name="Jeffries T.W."/>
        </authorList>
    </citation>
    <scope>NUCLEOTIDE SEQUENCE [LARGE SCALE GENOMIC DNA]</scope>
    <source>
        <strain evidence="10">NRRL Y-1933</strain>
    </source>
</reference>
<comment type="subcellular location">
    <subcellularLocation>
        <location evidence="1">Membrane</location>
        <topology evidence="1">Multi-pass membrane protein</topology>
    </subcellularLocation>
</comment>
<dbReference type="OrthoDB" id="2985014at2759"/>
<evidence type="ECO:0000256" key="3">
    <source>
        <dbReference type="ARBA" id="ARBA00022692"/>
    </source>
</evidence>
<feature type="transmembrane region" description="Helical" evidence="7">
    <location>
        <begin position="489"/>
        <end position="510"/>
    </location>
</feature>
<feature type="compositionally biased region" description="Basic and acidic residues" evidence="6">
    <location>
        <begin position="30"/>
        <end position="43"/>
    </location>
</feature>
<dbReference type="Pfam" id="PF07690">
    <property type="entry name" value="MFS_1"/>
    <property type="match status" value="1"/>
</dbReference>
<keyword evidence="3 7" id="KW-0812">Transmembrane</keyword>
<dbReference type="FunFam" id="1.20.1250.20:FF:000013">
    <property type="entry name" value="MFS general substrate transporter"/>
    <property type="match status" value="1"/>
</dbReference>
<feature type="transmembrane region" description="Helical" evidence="7">
    <location>
        <begin position="456"/>
        <end position="477"/>
    </location>
</feature>
<feature type="region of interest" description="Disordered" evidence="6">
    <location>
        <begin position="78"/>
        <end position="98"/>
    </location>
</feature>
<dbReference type="AlphaFoldDB" id="A0A1E4RD12"/>
<evidence type="ECO:0000256" key="7">
    <source>
        <dbReference type="SAM" id="Phobius"/>
    </source>
</evidence>
<dbReference type="InterPro" id="IPR011701">
    <property type="entry name" value="MFS"/>
</dbReference>
<protein>
    <submittedName>
        <fullName evidence="9">MFS general substrate transporter</fullName>
    </submittedName>
</protein>
<feature type="transmembrane region" description="Helical" evidence="7">
    <location>
        <begin position="181"/>
        <end position="200"/>
    </location>
</feature>
<dbReference type="InterPro" id="IPR020846">
    <property type="entry name" value="MFS_dom"/>
</dbReference>
<keyword evidence="10" id="KW-1185">Reference proteome</keyword>
<gene>
    <name evidence="9" type="ORF">HYPBUDRAFT_230432</name>
</gene>
<feature type="transmembrane region" description="Helical" evidence="7">
    <location>
        <begin position="152"/>
        <end position="174"/>
    </location>
</feature>
<dbReference type="GO" id="GO:0022857">
    <property type="term" value="F:transmembrane transporter activity"/>
    <property type="evidence" value="ECO:0007669"/>
    <property type="project" value="InterPro"/>
</dbReference>
<dbReference type="GO" id="GO:0016020">
    <property type="term" value="C:membrane"/>
    <property type="evidence" value="ECO:0007669"/>
    <property type="project" value="UniProtKB-SubCell"/>
</dbReference>
<keyword evidence="4 7" id="KW-1133">Transmembrane helix</keyword>
<feature type="transmembrane region" description="Helical" evidence="7">
    <location>
        <begin position="274"/>
        <end position="296"/>
    </location>
</feature>
<feature type="transmembrane region" description="Helical" evidence="7">
    <location>
        <begin position="430"/>
        <end position="450"/>
    </location>
</feature>
<feature type="transmembrane region" description="Helical" evidence="7">
    <location>
        <begin position="526"/>
        <end position="546"/>
    </location>
</feature>
<dbReference type="GeneID" id="30997689"/>
<evidence type="ECO:0000259" key="8">
    <source>
        <dbReference type="PROSITE" id="PS50850"/>
    </source>
</evidence>
<evidence type="ECO:0000313" key="10">
    <source>
        <dbReference type="Proteomes" id="UP000095085"/>
    </source>
</evidence>
<feature type="transmembrane region" description="Helical" evidence="7">
    <location>
        <begin position="400"/>
        <end position="423"/>
    </location>
</feature>
<evidence type="ECO:0000256" key="6">
    <source>
        <dbReference type="SAM" id="MobiDB-lite"/>
    </source>
</evidence>
<feature type="transmembrane region" description="Helical" evidence="7">
    <location>
        <begin position="212"/>
        <end position="231"/>
    </location>
</feature>
<dbReference type="STRING" id="984485.A0A1E4RD12"/>
<evidence type="ECO:0000313" key="9">
    <source>
        <dbReference type="EMBL" id="ODV65154.1"/>
    </source>
</evidence>
<dbReference type="EMBL" id="KV454545">
    <property type="protein sequence ID" value="ODV65154.1"/>
    <property type="molecule type" value="Genomic_DNA"/>
</dbReference>
<feature type="transmembrane region" description="Helical" evidence="7">
    <location>
        <begin position="243"/>
        <end position="262"/>
    </location>
</feature>
<feature type="transmembrane region" description="Helical" evidence="7">
    <location>
        <begin position="111"/>
        <end position="128"/>
    </location>
</feature>
<dbReference type="SUPFAM" id="SSF103473">
    <property type="entry name" value="MFS general substrate transporter"/>
    <property type="match status" value="1"/>
</dbReference>
<feature type="transmembrane region" description="Helical" evidence="7">
    <location>
        <begin position="367"/>
        <end position="388"/>
    </location>
</feature>
<feature type="region of interest" description="Disordered" evidence="6">
    <location>
        <begin position="1"/>
        <end position="66"/>
    </location>
</feature>
<evidence type="ECO:0000256" key="4">
    <source>
        <dbReference type="ARBA" id="ARBA00022989"/>
    </source>
</evidence>
<feature type="compositionally biased region" description="Acidic residues" evidence="6">
    <location>
        <begin position="86"/>
        <end position="98"/>
    </location>
</feature>
<keyword evidence="2" id="KW-0813">Transport</keyword>
<dbReference type="Gene3D" id="1.20.1250.20">
    <property type="entry name" value="MFS general substrate transporter like domains"/>
    <property type="match status" value="2"/>
</dbReference>
<evidence type="ECO:0000256" key="5">
    <source>
        <dbReference type="ARBA" id="ARBA00023136"/>
    </source>
</evidence>
<dbReference type="PROSITE" id="PS50850">
    <property type="entry name" value="MFS"/>
    <property type="match status" value="1"/>
</dbReference>
<feature type="compositionally biased region" description="Polar residues" evidence="6">
    <location>
        <begin position="1"/>
        <end position="15"/>
    </location>
</feature>
<accession>A0A1E4RD12</accession>
<feature type="compositionally biased region" description="Polar residues" evidence="6">
    <location>
        <begin position="44"/>
        <end position="56"/>
    </location>
</feature>
<dbReference type="RefSeq" id="XP_020074221.1">
    <property type="nucleotide sequence ID" value="XM_020223140.1"/>
</dbReference>
<sequence>MKFTSPRLSLNSANRESIDLGESEPSSPVDYEKFKKYQEERVVQHQQSQETMSSCIYPTKQENKKKNYQRTIISKVELQSSSSGSNDDEDFDKEDEDDFSDMSEKKIVRKLDWRLMPLLTIIYLIAFLDRGNIDEAHQEGISKDLGLSQHDYSLSITVFFILYASIQIPSIYLIKRTKPSHLVIGTMILWSALMTLMGGLQNYKQLMAARSFLGILQAPLFPQVTFCLSMYYTRDEFLIRESIFFSAASIAGAFSGLLAIGINRLDGYGGIEGWRYLFIIEGGFSLLIAIAAYKYFPDFPKDANFLSEREKKYVQYRVAHDNNNDDDDFIQVNDNLLKRIPKIAEDDSNNDKYIIDVLKDWQFWGQLFLYIGTCVPLSGLSIFSPVIIENLGFDSTISHLLSIPIYLVAKIFSVIQAFVSSWVGVRSPFLLFNFISMLVGYVVCITGDPISNPGVVYAGTFIIAMGIYPAFPMVVVWNSNNLSGSYKRAIGVGLQIALGNFGSTFSASFYRAKDSPHFILGHSVEIGFIILGLVMVTILFLGYTFANLNKKRKLASGFYDLYSEEQLRQMGDKSPYFSYRL</sequence>
<proteinExistence type="predicted"/>
<dbReference type="InterPro" id="IPR036259">
    <property type="entry name" value="MFS_trans_sf"/>
</dbReference>
<name>A0A1E4RD12_9ASCO</name>
<keyword evidence="5 7" id="KW-0472">Membrane</keyword>
<dbReference type="Proteomes" id="UP000095085">
    <property type="component" value="Unassembled WGS sequence"/>
</dbReference>
<dbReference type="FunFam" id="1.20.1250.20:FF:000057">
    <property type="entry name" value="MFS general substrate transporter"/>
    <property type="match status" value="1"/>
</dbReference>
<feature type="domain" description="Major facilitator superfamily (MFS) profile" evidence="8">
    <location>
        <begin position="115"/>
        <end position="550"/>
    </location>
</feature>